<keyword evidence="1" id="KW-1133">Transmembrane helix</keyword>
<dbReference type="EMBL" id="FAUW01000002">
    <property type="protein sequence ID" value="CUU78066.1"/>
    <property type="molecule type" value="Genomic_DNA"/>
</dbReference>
<feature type="transmembrane region" description="Helical" evidence="1">
    <location>
        <begin position="14"/>
        <end position="37"/>
    </location>
</feature>
<evidence type="ECO:0000256" key="1">
    <source>
        <dbReference type="SAM" id="Phobius"/>
    </source>
</evidence>
<evidence type="ECO:0000313" key="3">
    <source>
        <dbReference type="EMBL" id="CUU73769.1"/>
    </source>
</evidence>
<evidence type="ECO:0000313" key="5">
    <source>
        <dbReference type="Proteomes" id="UP000052237"/>
    </source>
</evidence>
<name>A0A9W5EWX7_CAMHY</name>
<keyword evidence="1" id="KW-0812">Transmembrane</keyword>
<dbReference type="Proteomes" id="UP000052237">
    <property type="component" value="Unassembled WGS sequence"/>
</dbReference>
<dbReference type="RefSeq" id="WP_255199062.1">
    <property type="nucleotide sequence ID" value="NZ_CBCRTP010000028.1"/>
</dbReference>
<dbReference type="Proteomes" id="UP000052245">
    <property type="component" value="Unassembled WGS sequence"/>
</dbReference>
<reference evidence="5 6" key="1">
    <citation type="submission" date="2015-11" db="EMBL/GenBank/DDBJ databases">
        <authorList>
            <consortium name="Pathogen Informatics"/>
        </authorList>
    </citation>
    <scope>NUCLEOTIDE SEQUENCE [LARGE SCALE GENOMIC DNA]</scope>
    <source>
        <strain evidence="2 5">006A-0059</strain>
        <strain evidence="4 7">006A-0191</strain>
        <strain evidence="3 6">007A-0283</strain>
    </source>
</reference>
<dbReference type="EMBL" id="FAVC01000001">
    <property type="protein sequence ID" value="CUU73769.1"/>
    <property type="molecule type" value="Genomic_DNA"/>
</dbReference>
<keyword evidence="5" id="KW-1185">Reference proteome</keyword>
<evidence type="ECO:0000313" key="7">
    <source>
        <dbReference type="Proteomes" id="UP000052257"/>
    </source>
</evidence>
<evidence type="ECO:0000313" key="6">
    <source>
        <dbReference type="Proteomes" id="UP000052245"/>
    </source>
</evidence>
<keyword evidence="1" id="KW-0472">Membrane</keyword>
<comment type="caution">
    <text evidence="3">The sequence shown here is derived from an EMBL/GenBank/DDBJ whole genome shotgun (WGS) entry which is preliminary data.</text>
</comment>
<gene>
    <name evidence="2" type="ORF">ERS686654_00339</name>
    <name evidence="4" type="ORF">ERS739220_00929</name>
    <name evidence="3" type="ORF">ERS739223_00411</name>
</gene>
<sequence length="42" mass="4754">MDIHNLTNLPLNEYHFLMAQTAILCGFCVMLVTFLIISNLKG</sequence>
<dbReference type="EMBL" id="FAVB01000001">
    <property type="protein sequence ID" value="CUU71445.1"/>
    <property type="molecule type" value="Genomic_DNA"/>
</dbReference>
<dbReference type="GeneID" id="80426994"/>
<proteinExistence type="predicted"/>
<dbReference type="Proteomes" id="UP000052257">
    <property type="component" value="Unassembled WGS sequence"/>
</dbReference>
<accession>A0A9W5EWX7</accession>
<evidence type="ECO:0000313" key="2">
    <source>
        <dbReference type="EMBL" id="CUU71445.1"/>
    </source>
</evidence>
<accession>A0A0S4RDZ6</accession>
<dbReference type="AlphaFoldDB" id="A0A9W5EWX7"/>
<evidence type="ECO:0000313" key="4">
    <source>
        <dbReference type="EMBL" id="CUU78066.1"/>
    </source>
</evidence>
<protein>
    <submittedName>
        <fullName evidence="3">Uncharacterized protein</fullName>
    </submittedName>
</protein>
<organism evidence="3 6">
    <name type="scientific">Campylobacter hyointestinalis subsp. hyointestinalis</name>
    <dbReference type="NCBI Taxonomy" id="91352"/>
    <lineage>
        <taxon>Bacteria</taxon>
        <taxon>Pseudomonadati</taxon>
        <taxon>Campylobacterota</taxon>
        <taxon>Epsilonproteobacteria</taxon>
        <taxon>Campylobacterales</taxon>
        <taxon>Campylobacteraceae</taxon>
        <taxon>Campylobacter</taxon>
    </lineage>
</organism>